<dbReference type="Pfam" id="PF07992">
    <property type="entry name" value="Pyr_redox_2"/>
    <property type="match status" value="1"/>
</dbReference>
<dbReference type="AlphaFoldDB" id="A0A2N1J948"/>
<dbReference type="Gene3D" id="3.50.50.60">
    <property type="entry name" value="FAD/NAD(P)-binding domain"/>
    <property type="match status" value="2"/>
</dbReference>
<feature type="region of interest" description="Disordered" evidence="1">
    <location>
        <begin position="459"/>
        <end position="480"/>
    </location>
</feature>
<proteinExistence type="predicted"/>
<dbReference type="GO" id="GO:0070221">
    <property type="term" value="P:sulfide oxidation, using sulfide:quinone oxidoreductase"/>
    <property type="evidence" value="ECO:0007669"/>
    <property type="project" value="TreeGrafter"/>
</dbReference>
<evidence type="ECO:0000259" key="2">
    <source>
        <dbReference type="Pfam" id="PF07992"/>
    </source>
</evidence>
<gene>
    <name evidence="3" type="ORF">MVES_002759</name>
</gene>
<dbReference type="OrthoDB" id="5376590at2759"/>
<feature type="domain" description="FAD/NAD(P)-binding" evidence="2">
    <location>
        <begin position="31"/>
        <end position="150"/>
    </location>
</feature>
<organism evidence="3 4">
    <name type="scientific">Malassezia vespertilionis</name>
    <dbReference type="NCBI Taxonomy" id="2020962"/>
    <lineage>
        <taxon>Eukaryota</taxon>
        <taxon>Fungi</taxon>
        <taxon>Dikarya</taxon>
        <taxon>Basidiomycota</taxon>
        <taxon>Ustilaginomycotina</taxon>
        <taxon>Malasseziomycetes</taxon>
        <taxon>Malasseziales</taxon>
        <taxon>Malasseziaceae</taxon>
        <taxon>Malassezia</taxon>
    </lineage>
</organism>
<evidence type="ECO:0000256" key="1">
    <source>
        <dbReference type="SAM" id="MobiDB-lite"/>
    </source>
</evidence>
<accession>A0A2N1J948</accession>
<protein>
    <recommendedName>
        <fullName evidence="2">FAD/NAD(P)-binding domain-containing protein</fullName>
    </recommendedName>
</protein>
<dbReference type="Proteomes" id="UP000232875">
    <property type="component" value="Unassembled WGS sequence"/>
</dbReference>
<dbReference type="GO" id="GO:0071949">
    <property type="term" value="F:FAD binding"/>
    <property type="evidence" value="ECO:0007669"/>
    <property type="project" value="TreeGrafter"/>
</dbReference>
<dbReference type="EMBL" id="KZ454992">
    <property type="protein sequence ID" value="PKI83078.1"/>
    <property type="molecule type" value="Genomic_DNA"/>
</dbReference>
<dbReference type="PANTHER" id="PTHR10632">
    <property type="entry name" value="SULFIDE:QUINONE OXIDOREDUCTASE"/>
    <property type="match status" value="1"/>
</dbReference>
<dbReference type="InterPro" id="IPR023753">
    <property type="entry name" value="FAD/NAD-binding_dom"/>
</dbReference>
<dbReference type="InterPro" id="IPR015904">
    <property type="entry name" value="Sulphide_quinone_reductase"/>
</dbReference>
<sequence>MFLGSVRAVVHQRGPTRLFSTSTLAADASHKVVVVGGGTAGLTVAHQLLRSEKFKQDDIAIVEPSEWHNYQPGWTLVGGGLSTRDAMRRKVSSLINPKIQLYQDAVSTFEPGQNQVTTASGEKLTYGDLVVASGFEINLDNIEGLGKALADPNSKVASIYTYATVDKVFNKIKAFKNGKAIFTQPGSPIKCAGAPQKIMWMALDLWTKAGLFKPHNPDSPVDVDFATGMPTMFSVPKYSEVLNNLREERGVGGLFQHDLVAVEDDTAIFALPSGEKVRMNFDFLHVTPRMKPPKFLADSLLANEAGYCAVDPATLQSVKFDNVWALGDSSSLPTSKTAAAITGEAPVLVENLLSAIEKKPIVGQYDGYTSCPLITEYGKVLLAEFVYNALPKETFSKYGIDQSKPQSVFYHLKKSFFPWVYFNSFVKGTWNGPKGWSFGLRGYASNASPNQKRGFATSAISLRNAPVRRPRDPLNTGRSSRSVLESGATFISRAPPTPVSGRTTLESANALFDSAVPVSEADLGSLPPQLRQRTSGKTLTETEIAQIQQLRAEAPYSNTAGKLAKQFGCSPTFVSIVAPVPKQIRNARAAERKLQSATWGMNKRVASEERRERRALW</sequence>
<dbReference type="STRING" id="2020962.A0A2N1J948"/>
<reference evidence="3 4" key="1">
    <citation type="submission" date="2017-10" db="EMBL/GenBank/DDBJ databases">
        <title>A novel species of cold-tolerant Malassezia isolated from bats.</title>
        <authorList>
            <person name="Lorch J.M."/>
            <person name="Palmer J.M."/>
            <person name="Vanderwolf K.J."/>
            <person name="Schmidt K.Z."/>
            <person name="Verant M.L."/>
            <person name="Weller T.J."/>
            <person name="Blehert D.S."/>
        </authorList>
    </citation>
    <scope>NUCLEOTIDE SEQUENCE [LARGE SCALE GENOMIC DNA]</scope>
    <source>
        <strain evidence="3 4">NWHC:44797-103</strain>
    </source>
</reference>
<dbReference type="SUPFAM" id="SSF51905">
    <property type="entry name" value="FAD/NAD(P)-binding domain"/>
    <property type="match status" value="2"/>
</dbReference>
<dbReference type="PANTHER" id="PTHR10632:SF2">
    <property type="entry name" value="SULFIDE:QUINONE OXIDOREDUCTASE, MITOCHONDRIAL"/>
    <property type="match status" value="1"/>
</dbReference>
<evidence type="ECO:0000313" key="3">
    <source>
        <dbReference type="EMBL" id="PKI83078.1"/>
    </source>
</evidence>
<name>A0A2N1J948_9BASI</name>
<evidence type="ECO:0000313" key="4">
    <source>
        <dbReference type="Proteomes" id="UP000232875"/>
    </source>
</evidence>
<dbReference type="InterPro" id="IPR036188">
    <property type="entry name" value="FAD/NAD-bd_sf"/>
</dbReference>
<dbReference type="GO" id="GO:0070224">
    <property type="term" value="F:sulfide:quinone oxidoreductase activity"/>
    <property type="evidence" value="ECO:0007669"/>
    <property type="project" value="TreeGrafter"/>
</dbReference>
<dbReference type="FunFam" id="3.50.50.60:FF:000203">
    <property type="entry name" value="Related to sulfide:quinone oxidoreductase, mitochondrial"/>
    <property type="match status" value="1"/>
</dbReference>
<dbReference type="GO" id="GO:0005739">
    <property type="term" value="C:mitochondrion"/>
    <property type="evidence" value="ECO:0007669"/>
    <property type="project" value="TreeGrafter"/>
</dbReference>
<dbReference type="Pfam" id="PF12824">
    <property type="entry name" value="MRP-L20"/>
    <property type="match status" value="1"/>
</dbReference>
<keyword evidence="4" id="KW-1185">Reference proteome</keyword>